<dbReference type="EMBL" id="VSSQ01000769">
    <property type="protein sequence ID" value="MPM01031.1"/>
    <property type="molecule type" value="Genomic_DNA"/>
</dbReference>
<comment type="caution">
    <text evidence="1">The sequence shown here is derived from an EMBL/GenBank/DDBJ whole genome shotgun (WGS) entry which is preliminary data.</text>
</comment>
<protein>
    <submittedName>
        <fullName evidence="1">Uncharacterized protein</fullName>
    </submittedName>
</protein>
<evidence type="ECO:0000313" key="1">
    <source>
        <dbReference type="EMBL" id="MPM01031.1"/>
    </source>
</evidence>
<gene>
    <name evidence="1" type="ORF">SDC9_47268</name>
</gene>
<dbReference type="AlphaFoldDB" id="A0A644WC36"/>
<accession>A0A644WC36</accession>
<sequence>MEINKSECTCDKCGYNFEGLKSECLIICPQCKKIKKIQDFNLIEG</sequence>
<proteinExistence type="predicted"/>
<organism evidence="1">
    <name type="scientific">bioreactor metagenome</name>
    <dbReference type="NCBI Taxonomy" id="1076179"/>
    <lineage>
        <taxon>unclassified sequences</taxon>
        <taxon>metagenomes</taxon>
        <taxon>ecological metagenomes</taxon>
    </lineage>
</organism>
<reference evidence="1" key="1">
    <citation type="submission" date="2019-08" db="EMBL/GenBank/DDBJ databases">
        <authorList>
            <person name="Kucharzyk K."/>
            <person name="Murdoch R.W."/>
            <person name="Higgins S."/>
            <person name="Loffler F."/>
        </authorList>
    </citation>
    <scope>NUCLEOTIDE SEQUENCE</scope>
</reference>
<name>A0A644WC36_9ZZZZ</name>